<dbReference type="KEGG" id="dre:567375"/>
<evidence type="ECO:0000313" key="7">
    <source>
        <dbReference type="ZFIN" id="ZDB-GENE-110201-1"/>
    </source>
</evidence>
<dbReference type="PhylomeDB" id="X1WFN1"/>
<evidence type="ECO:0000313" key="5">
    <source>
        <dbReference type="RefSeq" id="NP_001373583.1"/>
    </source>
</evidence>
<dbReference type="ZFIN" id="ZDB-GENE-110201-1">
    <property type="gene designation" value="ppp1r3db"/>
</dbReference>
<dbReference type="Bgee" id="ENSDARG00000076248">
    <property type="expression patterns" value="Expressed in muscle tissue and 5 other cell types or tissues"/>
</dbReference>
<dbReference type="STRING" id="7955.ENSDARP00000129035"/>
<dbReference type="OrthoDB" id="1881at2759"/>
<dbReference type="OMA" id="CLEQVVC"/>
<reference evidence="5 6" key="4">
    <citation type="submission" date="2025-04" db="UniProtKB">
        <authorList>
            <consortium name="RefSeq"/>
        </authorList>
    </citation>
    <scope>IDENTIFICATION</scope>
    <source>
        <strain evidence="5 6">Tuebingen</strain>
    </source>
</reference>
<dbReference type="PANTHER" id="PTHR12307">
    <property type="entry name" value="PROTEIN PHOSPHATASE 1 REGULATORY SUBUNIT"/>
    <property type="match status" value="1"/>
</dbReference>
<feature type="domain" description="CBM21" evidence="2">
    <location>
        <begin position="167"/>
        <end position="277"/>
    </location>
</feature>
<dbReference type="GO" id="GO:0005979">
    <property type="term" value="P:regulation of glycogen biosynthetic process"/>
    <property type="evidence" value="ECO:0000318"/>
    <property type="project" value="GO_Central"/>
</dbReference>
<accession>X1WFN1</accession>
<dbReference type="eggNOG" id="KOG3986">
    <property type="taxonomic scope" value="Eukaryota"/>
</dbReference>
<dbReference type="PROSITE" id="PS51159">
    <property type="entry name" value="CBM21"/>
    <property type="match status" value="1"/>
</dbReference>
<dbReference type="PANTHER" id="PTHR12307:SF4">
    <property type="entry name" value="PROTEIN PHOSPHATASE 1 REGULATORY SUBUNIT 3D"/>
    <property type="match status" value="1"/>
</dbReference>
<organism evidence="3">
    <name type="scientific">Danio rerio</name>
    <name type="common">Zebrafish</name>
    <name type="synonym">Brachydanio rerio</name>
    <dbReference type="NCBI Taxonomy" id="7955"/>
    <lineage>
        <taxon>Eukaryota</taxon>
        <taxon>Metazoa</taxon>
        <taxon>Chordata</taxon>
        <taxon>Craniata</taxon>
        <taxon>Vertebrata</taxon>
        <taxon>Euteleostomi</taxon>
        <taxon>Actinopterygii</taxon>
        <taxon>Neopterygii</taxon>
        <taxon>Teleostei</taxon>
        <taxon>Ostariophysi</taxon>
        <taxon>Cypriniformes</taxon>
        <taxon>Danionidae</taxon>
        <taxon>Danioninae</taxon>
        <taxon>Danio</taxon>
    </lineage>
</organism>
<dbReference type="Pfam" id="PF03370">
    <property type="entry name" value="CBM_21"/>
    <property type="match status" value="1"/>
</dbReference>
<dbReference type="CTD" id="567375"/>
<dbReference type="PaxDb" id="7955-ENSDARP00000129035"/>
<dbReference type="AGR" id="ZFIN:ZDB-GENE-110201-1"/>
<dbReference type="Ensembl" id="ENSDART00000157042.2">
    <property type="protein sequence ID" value="ENSDARP00000129035.1"/>
    <property type="gene ID" value="ENSDARG00000076248.7"/>
</dbReference>
<keyword evidence="4" id="KW-1185">Reference proteome</keyword>
<dbReference type="RefSeq" id="NP_001373583.1">
    <property type="nucleotide sequence ID" value="NM_001386654.1"/>
</dbReference>
<protein>
    <submittedName>
        <fullName evidence="3 5 6">Protein phosphatase 1, regulatory subunit 3Db</fullName>
    </submittedName>
</protein>
<dbReference type="GO" id="GO:0008157">
    <property type="term" value="F:protein phosphatase 1 binding"/>
    <property type="evidence" value="ECO:0000318"/>
    <property type="project" value="GO_Central"/>
</dbReference>
<evidence type="ECO:0000313" key="6">
    <source>
        <dbReference type="RefSeq" id="XP_068080299.1"/>
    </source>
</evidence>
<gene>
    <name evidence="3 5 6 7" type="primary">ppp1r3db</name>
</gene>
<proteinExistence type="predicted"/>
<reference evidence="3" key="2">
    <citation type="submission" date="2014-03" db="UniProtKB">
        <authorList>
            <consortium name="Ensembl"/>
        </authorList>
    </citation>
    <scope>IDENTIFICATION</scope>
    <source>
        <strain evidence="3">Tuebingen</strain>
    </source>
</reference>
<dbReference type="GO" id="GO:0000164">
    <property type="term" value="C:protein phosphatase type 1 complex"/>
    <property type="evidence" value="ECO:0000318"/>
    <property type="project" value="GO_Central"/>
</dbReference>
<dbReference type="RefSeq" id="XP_068080299.1">
    <property type="nucleotide sequence ID" value="XM_068224198.1"/>
</dbReference>
<dbReference type="GO" id="GO:2001069">
    <property type="term" value="F:glycogen binding"/>
    <property type="evidence" value="ECO:0000318"/>
    <property type="project" value="GO_Central"/>
</dbReference>
<dbReference type="InterPro" id="IPR050782">
    <property type="entry name" value="PP1_regulatory_subunit_3"/>
</dbReference>
<dbReference type="Gene3D" id="2.60.40.2440">
    <property type="entry name" value="Carbohydrate binding type-21 domain"/>
    <property type="match status" value="1"/>
</dbReference>
<reference evidence="5" key="3">
    <citation type="journal article" date="2016" name="BMC Genomics">
        <title>Gene evolution and gene expression after whole genome duplication in fish: the PhyloFish database.</title>
        <authorList>
            <person name="Pasquier J."/>
            <person name="Cabau C."/>
            <person name="Nguyen T."/>
            <person name="Jouanno E."/>
            <person name="Severac D."/>
            <person name="Braasch I."/>
            <person name="Journot L."/>
            <person name="Pontarotti P."/>
            <person name="Klopp C."/>
            <person name="Postlethwait J.H."/>
            <person name="Guiguen Y."/>
            <person name="Bobe J."/>
        </authorList>
    </citation>
    <scope>NUCLEOTIDE SEQUENCE</scope>
    <source>
        <strain evidence="5">Tuebingen</strain>
    </source>
</reference>
<sequence length="297" mass="33627">MESHPYVSGPALQLTSAFGELSKPNKTFHLRNIYNPKPPPQRPPVAIRPPSPKAGSVPPPQDAVIRRRLSCEPEPKPIMRRRAKSLSSSSDRQTCRNIQVRFVDSLGLQLEDVKFFKSSEDPLVPVHVITRLLASSELASKKNLELSLPYFQPSFPDNMTTDVSAFSRRLCRQRVCLEQVFCSELGITGTAQVLNLCFQKEVIVRYSFTDWRSSADCRAGWVCSVRRGDLESDVFRFLLPVPPFIMQPGAVLQFAICFRVPGSEFWDNNDGCNYKLTCQTYKLTVPRECEDSLVHFI</sequence>
<feature type="compositionally biased region" description="Pro residues" evidence="1">
    <location>
        <begin position="36"/>
        <end position="61"/>
    </location>
</feature>
<accession>A0A8M1RM97</accession>
<feature type="region of interest" description="Disordered" evidence="1">
    <location>
        <begin position="29"/>
        <end position="61"/>
    </location>
</feature>
<evidence type="ECO:0000259" key="2">
    <source>
        <dbReference type="PROSITE" id="PS51159"/>
    </source>
</evidence>
<dbReference type="Proteomes" id="UP000000437">
    <property type="component" value="Chromosome 11"/>
</dbReference>
<dbReference type="SMR" id="X1WFN1"/>
<dbReference type="InterPro" id="IPR038175">
    <property type="entry name" value="CBM21_dom_sf"/>
</dbReference>
<evidence type="ECO:0000313" key="3">
    <source>
        <dbReference type="Ensembl" id="ENSDARP00000129035"/>
    </source>
</evidence>
<evidence type="ECO:0000256" key="1">
    <source>
        <dbReference type="SAM" id="MobiDB-lite"/>
    </source>
</evidence>
<evidence type="ECO:0000313" key="4">
    <source>
        <dbReference type="Proteomes" id="UP000000437"/>
    </source>
</evidence>
<dbReference type="AlphaFoldDB" id="X1WFN1"/>
<dbReference type="EMBL" id="AL935272">
    <property type="status" value="NOT_ANNOTATED_CDS"/>
    <property type="molecule type" value="Genomic_DNA"/>
</dbReference>
<dbReference type="InterPro" id="IPR005036">
    <property type="entry name" value="CBM21_dom"/>
</dbReference>
<reference evidence="3 4" key="1">
    <citation type="journal article" date="2013" name="Nature">
        <title>The zebrafish reference genome sequence and its relationship to the human genome.</title>
        <authorList>
            <consortium name="Genome Reference Consortium Zebrafish"/>
            <person name="Howe K."/>
            <person name="Clark M.D."/>
            <person name="Torroja C.F."/>
            <person name="Torrance J."/>
            <person name="Berthelot C."/>
            <person name="Muffato M."/>
            <person name="Collins J.E."/>
            <person name="Humphray S."/>
            <person name="McLaren K."/>
            <person name="Matthews L."/>
            <person name="McLaren S."/>
            <person name="Sealy I."/>
            <person name="Caccamo M."/>
            <person name="Churcher C."/>
            <person name="Scott C."/>
            <person name="Barrett J.C."/>
            <person name="Koch R."/>
            <person name="Rauch G.J."/>
            <person name="White S."/>
            <person name="Chow W."/>
            <person name="Kilian B."/>
            <person name="Quintais L.T."/>
            <person name="Guerra-Assuncao J.A."/>
            <person name="Zhou Y."/>
            <person name="Gu Y."/>
            <person name="Yen J."/>
            <person name="Vogel J.H."/>
            <person name="Eyre T."/>
            <person name="Redmond S."/>
            <person name="Banerjee R."/>
            <person name="Chi J."/>
            <person name="Fu B."/>
            <person name="Langley E."/>
            <person name="Maguire S.F."/>
            <person name="Laird G.K."/>
            <person name="Lloyd D."/>
            <person name="Kenyon E."/>
            <person name="Donaldson S."/>
            <person name="Sehra H."/>
            <person name="Almeida-King J."/>
            <person name="Loveland J."/>
            <person name="Trevanion S."/>
            <person name="Jones M."/>
            <person name="Quail M."/>
            <person name="Willey D."/>
            <person name="Hunt A."/>
            <person name="Burton J."/>
            <person name="Sims S."/>
            <person name="McLay K."/>
            <person name="Plumb B."/>
            <person name="Davis J."/>
            <person name="Clee C."/>
            <person name="Oliver K."/>
            <person name="Clark R."/>
            <person name="Riddle C."/>
            <person name="Elliot D."/>
            <person name="Eliott D."/>
            <person name="Threadgold G."/>
            <person name="Harden G."/>
            <person name="Ware D."/>
            <person name="Begum S."/>
            <person name="Mortimore B."/>
            <person name="Mortimer B."/>
            <person name="Kerry G."/>
            <person name="Heath P."/>
            <person name="Phillimore B."/>
            <person name="Tracey A."/>
            <person name="Corby N."/>
            <person name="Dunn M."/>
            <person name="Johnson C."/>
            <person name="Wood J."/>
            <person name="Clark S."/>
            <person name="Pelan S."/>
            <person name="Griffiths G."/>
            <person name="Smith M."/>
            <person name="Glithero R."/>
            <person name="Howden P."/>
            <person name="Barker N."/>
            <person name="Lloyd C."/>
            <person name="Stevens C."/>
            <person name="Harley J."/>
            <person name="Holt K."/>
            <person name="Panagiotidis G."/>
            <person name="Lovell J."/>
            <person name="Beasley H."/>
            <person name="Henderson C."/>
            <person name="Gordon D."/>
            <person name="Auger K."/>
            <person name="Wright D."/>
            <person name="Collins J."/>
            <person name="Raisen C."/>
            <person name="Dyer L."/>
            <person name="Leung K."/>
            <person name="Robertson L."/>
            <person name="Ambridge K."/>
            <person name="Leongamornlert D."/>
            <person name="McGuire S."/>
            <person name="Gilderthorp R."/>
            <person name="Griffiths C."/>
            <person name="Manthravadi D."/>
            <person name="Nichol S."/>
            <person name="Barker G."/>
            <person name="Whitehead S."/>
            <person name="Kay M."/>
            <person name="Brown J."/>
            <person name="Murnane C."/>
            <person name="Gray E."/>
            <person name="Humphries M."/>
            <person name="Sycamore N."/>
            <person name="Barker D."/>
            <person name="Saunders D."/>
            <person name="Wallis J."/>
            <person name="Babbage A."/>
            <person name="Hammond S."/>
            <person name="Mashreghi-Mohammadi M."/>
            <person name="Barr L."/>
            <person name="Martin S."/>
            <person name="Wray P."/>
            <person name="Ellington A."/>
            <person name="Matthews N."/>
            <person name="Ellwood M."/>
            <person name="Woodmansey R."/>
            <person name="Clark G."/>
            <person name="Cooper J."/>
            <person name="Cooper J."/>
            <person name="Tromans A."/>
            <person name="Grafham D."/>
            <person name="Skuce C."/>
            <person name="Pandian R."/>
            <person name="Andrews R."/>
            <person name="Harrison E."/>
            <person name="Kimberley A."/>
            <person name="Garnett J."/>
            <person name="Fosker N."/>
            <person name="Hall R."/>
            <person name="Garner P."/>
            <person name="Kelly D."/>
            <person name="Bird C."/>
            <person name="Palmer S."/>
            <person name="Gehring I."/>
            <person name="Berger A."/>
            <person name="Dooley C.M."/>
            <person name="Ersan-Urun Z."/>
            <person name="Eser C."/>
            <person name="Geiger H."/>
            <person name="Geisler M."/>
            <person name="Karotki L."/>
            <person name="Kirn A."/>
            <person name="Konantz J."/>
            <person name="Konantz M."/>
            <person name="Oberlander M."/>
            <person name="Rudolph-Geiger S."/>
            <person name="Teucke M."/>
            <person name="Lanz C."/>
            <person name="Raddatz G."/>
            <person name="Osoegawa K."/>
            <person name="Zhu B."/>
            <person name="Rapp A."/>
            <person name="Widaa S."/>
            <person name="Langford C."/>
            <person name="Yang F."/>
            <person name="Schuster S.C."/>
            <person name="Carter N.P."/>
            <person name="Harrow J."/>
            <person name="Ning Z."/>
            <person name="Herrero J."/>
            <person name="Searle S.M."/>
            <person name="Enright A."/>
            <person name="Geisler R."/>
            <person name="Plasterk R.H."/>
            <person name="Lee C."/>
            <person name="Westerfield M."/>
            <person name="de Jong P.J."/>
            <person name="Zon L.I."/>
            <person name="Postlethwait J.H."/>
            <person name="Nusslein-Volhard C."/>
            <person name="Hubbard T.J."/>
            <person name="Roest Crollius H."/>
            <person name="Rogers J."/>
            <person name="Stemple D.L."/>
        </authorList>
    </citation>
    <scope>NUCLEOTIDE SEQUENCE [LARGE SCALE GENOMIC DNA]</scope>
    <source>
        <strain evidence="3 4">Tuebingen</strain>
    </source>
</reference>
<dbReference type="GeneTree" id="ENSGT00940000161921"/>
<name>X1WFN1_DANRE</name>